<keyword evidence="5" id="KW-1003">Cell membrane</keyword>
<comment type="caution">
    <text evidence="12">The sequence shown here is derived from an EMBL/GenBank/DDBJ whole genome shotgun (WGS) entry which is preliminary data.</text>
</comment>
<dbReference type="InterPro" id="IPR018449">
    <property type="entry name" value="NIL_domain"/>
</dbReference>
<dbReference type="SUPFAM" id="SSF52540">
    <property type="entry name" value="P-loop containing nucleoside triphosphate hydrolases"/>
    <property type="match status" value="1"/>
</dbReference>
<dbReference type="Pfam" id="PF00005">
    <property type="entry name" value="ABC_tran"/>
    <property type="match status" value="1"/>
</dbReference>
<evidence type="ECO:0000313" key="13">
    <source>
        <dbReference type="Proteomes" id="UP000679691"/>
    </source>
</evidence>
<dbReference type="GO" id="GO:0005524">
    <property type="term" value="F:ATP binding"/>
    <property type="evidence" value="ECO:0007669"/>
    <property type="project" value="UniProtKB-KW"/>
</dbReference>
<dbReference type="GO" id="GO:0005886">
    <property type="term" value="C:plasma membrane"/>
    <property type="evidence" value="ECO:0007669"/>
    <property type="project" value="UniProtKB-ARBA"/>
</dbReference>
<sequence>MIEIKHISKTFQVKEQEFKALDDVSLHIPLGHIYGVIGVSGAGKSTLIRCVNLLERPDTGHVMIDGVDLTQLSNAKLVEERRKIGMIFQHFNLLSSRTVAQNIAFPLELGGIPKAEIQQRVTELLALVGLSDRSDAYPANLSGGQKQRVAIARALANKPSVLLCDEATSALDPGTTKSILTLLKDINEKLNLTILLITHEMEVIKSICTDVAVIHQGRLIENGPVEAIFTAPKTAIARGFIESSLNIELPLAYQSRLQAQYTSGDSAVMQLFLADDAHHFTFISSLKEQFQVDVDIISAQVDYVGKVNFGILYLLLKGEKDALDKAQAFFTQNYSKIDLLGYVR</sequence>
<keyword evidence="8" id="KW-1278">Translocase</keyword>
<dbReference type="InterPro" id="IPR027417">
    <property type="entry name" value="P-loop_NTPase"/>
</dbReference>
<comment type="function">
    <text evidence="1">Part of the ABC transporter FtsEX involved in cellular division. Important for assembly or stability of the septal ring.</text>
</comment>
<evidence type="ECO:0000256" key="7">
    <source>
        <dbReference type="ARBA" id="ARBA00022840"/>
    </source>
</evidence>
<evidence type="ECO:0000256" key="3">
    <source>
        <dbReference type="ARBA" id="ARBA00020019"/>
    </source>
</evidence>
<evidence type="ECO:0000256" key="8">
    <source>
        <dbReference type="ARBA" id="ARBA00022967"/>
    </source>
</evidence>
<dbReference type="SUPFAM" id="SSF55021">
    <property type="entry name" value="ACT-like"/>
    <property type="match status" value="1"/>
</dbReference>
<evidence type="ECO:0000256" key="6">
    <source>
        <dbReference type="ARBA" id="ARBA00022741"/>
    </source>
</evidence>
<evidence type="ECO:0000256" key="4">
    <source>
        <dbReference type="ARBA" id="ARBA00022448"/>
    </source>
</evidence>
<evidence type="ECO:0000256" key="5">
    <source>
        <dbReference type="ARBA" id="ARBA00022475"/>
    </source>
</evidence>
<dbReference type="PANTHER" id="PTHR43166:SF30">
    <property type="entry name" value="METHIONINE IMPORT ATP-BINDING PROTEIN METN"/>
    <property type="match status" value="1"/>
</dbReference>
<dbReference type="Pfam" id="PF09383">
    <property type="entry name" value="NIL"/>
    <property type="match status" value="1"/>
</dbReference>
<dbReference type="InterPro" id="IPR017871">
    <property type="entry name" value="ABC_transporter-like_CS"/>
</dbReference>
<protein>
    <recommendedName>
        <fullName evidence="3">Cell division ATP-binding protein FtsE</fullName>
    </recommendedName>
</protein>
<organism evidence="12 13">
    <name type="scientific">Rhinopithecimicrobium faecis</name>
    <dbReference type="NCBI Taxonomy" id="2820698"/>
    <lineage>
        <taxon>Bacteria</taxon>
        <taxon>Pseudomonadati</taxon>
        <taxon>Bacteroidota</taxon>
        <taxon>Sphingobacteriia</taxon>
        <taxon>Sphingobacteriales</taxon>
        <taxon>Sphingobacteriaceae</taxon>
        <taxon>Rhinopithecimicrobium</taxon>
    </lineage>
</organism>
<keyword evidence="7 12" id="KW-0067">ATP-binding</keyword>
<dbReference type="Gene3D" id="3.30.70.260">
    <property type="match status" value="1"/>
</dbReference>
<keyword evidence="10" id="KW-0472">Membrane</keyword>
<feature type="domain" description="ABC transporter" evidence="11">
    <location>
        <begin position="2"/>
        <end position="241"/>
    </location>
</feature>
<dbReference type="PROSITE" id="PS00211">
    <property type="entry name" value="ABC_TRANSPORTER_1"/>
    <property type="match status" value="1"/>
</dbReference>
<dbReference type="AlphaFoldDB" id="A0A8T4HAW4"/>
<evidence type="ECO:0000259" key="11">
    <source>
        <dbReference type="PROSITE" id="PS50893"/>
    </source>
</evidence>
<dbReference type="InterPro" id="IPR041701">
    <property type="entry name" value="MetN_ABC"/>
</dbReference>
<dbReference type="Proteomes" id="UP000679691">
    <property type="component" value="Unassembled WGS sequence"/>
</dbReference>
<dbReference type="InterPro" id="IPR003439">
    <property type="entry name" value="ABC_transporter-like_ATP-bd"/>
</dbReference>
<proteinExistence type="inferred from homology"/>
<dbReference type="GO" id="GO:0016887">
    <property type="term" value="F:ATP hydrolysis activity"/>
    <property type="evidence" value="ECO:0007669"/>
    <property type="project" value="InterPro"/>
</dbReference>
<keyword evidence="9" id="KW-0029">Amino-acid transport</keyword>
<reference evidence="12" key="1">
    <citation type="submission" date="2021-03" db="EMBL/GenBank/DDBJ databases">
        <authorList>
            <person name="Lu T."/>
            <person name="Wang Q."/>
            <person name="Han X."/>
        </authorList>
    </citation>
    <scope>NUCLEOTIDE SEQUENCE</scope>
    <source>
        <strain evidence="12">WQ 2009</strain>
    </source>
</reference>
<keyword evidence="6" id="KW-0547">Nucleotide-binding</keyword>
<dbReference type="Gene3D" id="3.40.50.300">
    <property type="entry name" value="P-loop containing nucleotide triphosphate hydrolases"/>
    <property type="match status" value="1"/>
</dbReference>
<keyword evidence="13" id="KW-1185">Reference proteome</keyword>
<name>A0A8T4HAW4_9SPHI</name>
<evidence type="ECO:0000256" key="1">
    <source>
        <dbReference type="ARBA" id="ARBA00002579"/>
    </source>
</evidence>
<accession>A0A8T4HAW4</accession>
<comment type="similarity">
    <text evidence="2">Belongs to the ABC transporter superfamily.</text>
</comment>
<dbReference type="InterPro" id="IPR003593">
    <property type="entry name" value="AAA+_ATPase"/>
</dbReference>
<dbReference type="GO" id="GO:0006865">
    <property type="term" value="P:amino acid transport"/>
    <property type="evidence" value="ECO:0007669"/>
    <property type="project" value="UniProtKB-KW"/>
</dbReference>
<dbReference type="EMBL" id="JAGKSB010000012">
    <property type="protein sequence ID" value="MBP3944049.1"/>
    <property type="molecule type" value="Genomic_DNA"/>
</dbReference>
<evidence type="ECO:0000256" key="10">
    <source>
        <dbReference type="ARBA" id="ARBA00023136"/>
    </source>
</evidence>
<dbReference type="SMART" id="SM00382">
    <property type="entry name" value="AAA"/>
    <property type="match status" value="1"/>
</dbReference>
<gene>
    <name evidence="12" type="ORF">J5U18_10840</name>
</gene>
<dbReference type="SMART" id="SM00930">
    <property type="entry name" value="NIL"/>
    <property type="match status" value="1"/>
</dbReference>
<dbReference type="PROSITE" id="PS50893">
    <property type="entry name" value="ABC_TRANSPORTER_2"/>
    <property type="match status" value="1"/>
</dbReference>
<evidence type="ECO:0000256" key="9">
    <source>
        <dbReference type="ARBA" id="ARBA00022970"/>
    </source>
</evidence>
<dbReference type="FunFam" id="3.40.50.300:FF:000056">
    <property type="entry name" value="Cell division ATP-binding protein FtsE"/>
    <property type="match status" value="1"/>
</dbReference>
<dbReference type="InterPro" id="IPR045865">
    <property type="entry name" value="ACT-like_dom_sf"/>
</dbReference>
<dbReference type="RefSeq" id="WP_353547555.1">
    <property type="nucleotide sequence ID" value="NZ_JAGKSB010000012.1"/>
</dbReference>
<dbReference type="CDD" id="cd03258">
    <property type="entry name" value="ABC_MetN_methionine_transporter"/>
    <property type="match status" value="1"/>
</dbReference>
<evidence type="ECO:0000256" key="2">
    <source>
        <dbReference type="ARBA" id="ARBA00005417"/>
    </source>
</evidence>
<evidence type="ECO:0000313" key="12">
    <source>
        <dbReference type="EMBL" id="MBP3944049.1"/>
    </source>
</evidence>
<dbReference type="InterPro" id="IPR050086">
    <property type="entry name" value="MetN_ABC_transporter-like"/>
</dbReference>
<dbReference type="PANTHER" id="PTHR43166">
    <property type="entry name" value="AMINO ACID IMPORT ATP-BINDING PROTEIN"/>
    <property type="match status" value="1"/>
</dbReference>
<keyword evidence="4" id="KW-0813">Transport</keyword>